<feature type="chain" id="PRO_5031087996" evidence="1">
    <location>
        <begin position="28"/>
        <end position="556"/>
    </location>
</feature>
<dbReference type="PROSITE" id="PS51318">
    <property type="entry name" value="TAT"/>
    <property type="match status" value="1"/>
</dbReference>
<evidence type="ECO:0000259" key="2">
    <source>
        <dbReference type="Pfam" id="PF00496"/>
    </source>
</evidence>
<accession>A0A7W0DSS6</accession>
<feature type="domain" description="Solute-binding protein family 5" evidence="2">
    <location>
        <begin position="85"/>
        <end position="451"/>
    </location>
</feature>
<name>A0A7W0DSS6_9ACTN</name>
<reference evidence="3 4" key="1">
    <citation type="submission" date="2020-07" db="EMBL/GenBank/DDBJ databases">
        <title>Streptomyces isolated from Indian soil.</title>
        <authorList>
            <person name="Mandal S."/>
            <person name="Maiti P.K."/>
        </authorList>
    </citation>
    <scope>NUCLEOTIDE SEQUENCE [LARGE SCALE GENOMIC DNA]</scope>
    <source>
        <strain evidence="3 4">PSKA28</strain>
    </source>
</reference>
<evidence type="ECO:0000313" key="4">
    <source>
        <dbReference type="Proteomes" id="UP000545761"/>
    </source>
</evidence>
<dbReference type="InterPro" id="IPR039424">
    <property type="entry name" value="SBP_5"/>
</dbReference>
<dbReference type="Proteomes" id="UP000545761">
    <property type="component" value="Unassembled WGS sequence"/>
</dbReference>
<dbReference type="SUPFAM" id="SSF53850">
    <property type="entry name" value="Periplasmic binding protein-like II"/>
    <property type="match status" value="1"/>
</dbReference>
<dbReference type="InterPro" id="IPR006311">
    <property type="entry name" value="TAT_signal"/>
</dbReference>
<feature type="signal peptide" evidence="1">
    <location>
        <begin position="1"/>
        <end position="27"/>
    </location>
</feature>
<dbReference type="Gene3D" id="3.90.76.10">
    <property type="entry name" value="Dipeptide-binding Protein, Domain 1"/>
    <property type="match status" value="1"/>
</dbReference>
<dbReference type="CDD" id="cd08509">
    <property type="entry name" value="PBP2_TmCBP_oligosaccharides_like"/>
    <property type="match status" value="1"/>
</dbReference>
<dbReference type="InterPro" id="IPR000914">
    <property type="entry name" value="SBP_5_dom"/>
</dbReference>
<dbReference type="PROSITE" id="PS51257">
    <property type="entry name" value="PROKAR_LIPOPROTEIN"/>
    <property type="match status" value="1"/>
</dbReference>
<organism evidence="3 4">
    <name type="scientific">Streptomyces himalayensis subsp. himalayensis</name>
    <dbReference type="NCBI Taxonomy" id="2756131"/>
    <lineage>
        <taxon>Bacteria</taxon>
        <taxon>Bacillati</taxon>
        <taxon>Actinomycetota</taxon>
        <taxon>Actinomycetes</taxon>
        <taxon>Kitasatosporales</taxon>
        <taxon>Streptomycetaceae</taxon>
        <taxon>Streptomyces</taxon>
        <taxon>Streptomyces himalayensis</taxon>
    </lineage>
</organism>
<dbReference type="GO" id="GO:0042597">
    <property type="term" value="C:periplasmic space"/>
    <property type="evidence" value="ECO:0007669"/>
    <property type="project" value="UniProtKB-ARBA"/>
</dbReference>
<dbReference type="GO" id="GO:0015833">
    <property type="term" value="P:peptide transport"/>
    <property type="evidence" value="ECO:0007669"/>
    <property type="project" value="TreeGrafter"/>
</dbReference>
<dbReference type="PANTHER" id="PTHR30290:SF82">
    <property type="entry name" value="ABC-TYPE DIPEPTIDE_OLIGOPEPTIDE TRANSPORT SYSTEM, PERIPLASMIC COMPONENT"/>
    <property type="match status" value="1"/>
</dbReference>
<dbReference type="PIRSF" id="PIRSF002741">
    <property type="entry name" value="MppA"/>
    <property type="match status" value="1"/>
</dbReference>
<evidence type="ECO:0000256" key="1">
    <source>
        <dbReference type="SAM" id="SignalP"/>
    </source>
</evidence>
<proteinExistence type="predicted"/>
<dbReference type="InterPro" id="IPR030678">
    <property type="entry name" value="Peptide/Ni-bd"/>
</dbReference>
<dbReference type="Gene3D" id="3.10.105.10">
    <property type="entry name" value="Dipeptide-binding Protein, Domain 3"/>
    <property type="match status" value="1"/>
</dbReference>
<sequence length="556" mass="60536">MNLMRVARRRLLAFGAVLALAATTATACGGGTSASPAATGMVTVTASSGNFTRNFNPFSPNAQQGTHGMIYEPLFLFNAVKSGDVNPWLGKSYTWADGGKTLRIKIRTDATWNDGEPFTNKDVAFTFRMALKNKDFNSYALPLTSVTTDGTDGVTLKFSQSAYTKEYFILGKADQLPEHIWSKIPDGKKKTVLNSKPVGTGSWTVKSVANTVMDLQARKDYYIKAKPSIKTLRYLSFSGNNSANAAITSGKVDWAGAFIPDIEKNYLAKNKKFDLVNIPLAVTFFVPNTNKGPTADVNVRKAVSAALDRDFMSKTVYNGQAGPTNPMALLLPNYQSVLDPSLKDATFETGEAKVASYLKAAGYSKGSGGIYAKDGKKLSITLEVVSGWTDYISVAQMAKQQLAKAGIELKVRTEAYAQWVANQSAGKFEMLLSNYGYTPVPYAYYDQLLDSRIAPKDGQSTNIGNYGGYANSDVDAALDAIASTTDLEKQKPHFYKIQQQFIKDMPLIPLFNAQNEIEFNGNHITGYPTKDNAYAAPSVWLAPDNGWVAMQLKPVK</sequence>
<evidence type="ECO:0000313" key="3">
    <source>
        <dbReference type="EMBL" id="MBA2950175.1"/>
    </source>
</evidence>
<dbReference type="GO" id="GO:0043190">
    <property type="term" value="C:ATP-binding cassette (ABC) transporter complex"/>
    <property type="evidence" value="ECO:0007669"/>
    <property type="project" value="InterPro"/>
</dbReference>
<dbReference type="GO" id="GO:1904680">
    <property type="term" value="F:peptide transmembrane transporter activity"/>
    <property type="evidence" value="ECO:0007669"/>
    <property type="project" value="TreeGrafter"/>
</dbReference>
<dbReference type="PANTHER" id="PTHR30290">
    <property type="entry name" value="PERIPLASMIC BINDING COMPONENT OF ABC TRANSPORTER"/>
    <property type="match status" value="1"/>
</dbReference>
<keyword evidence="1" id="KW-0732">Signal</keyword>
<protein>
    <submittedName>
        <fullName evidence="3">ABC transporter substrate-binding protein</fullName>
    </submittedName>
</protein>
<dbReference type="AlphaFoldDB" id="A0A7W0DSS6"/>
<comment type="caution">
    <text evidence="3">The sequence shown here is derived from an EMBL/GenBank/DDBJ whole genome shotgun (WGS) entry which is preliminary data.</text>
</comment>
<dbReference type="RefSeq" id="WP_181661104.1">
    <property type="nucleotide sequence ID" value="NZ_JACEHE010000025.1"/>
</dbReference>
<gene>
    <name evidence="3" type="ORF">H1D24_31365</name>
</gene>
<dbReference type="EMBL" id="JACEHE010000025">
    <property type="protein sequence ID" value="MBA2950175.1"/>
    <property type="molecule type" value="Genomic_DNA"/>
</dbReference>
<dbReference type="Pfam" id="PF00496">
    <property type="entry name" value="SBP_bac_5"/>
    <property type="match status" value="1"/>
</dbReference>
<dbReference type="Gene3D" id="3.40.190.10">
    <property type="entry name" value="Periplasmic binding protein-like II"/>
    <property type="match status" value="1"/>
</dbReference>